<comment type="caution">
    <text evidence="6">The sequence shown here is derived from an EMBL/GenBank/DDBJ whole genome shotgun (WGS) entry which is preliminary data.</text>
</comment>
<dbReference type="Pfam" id="PF00160">
    <property type="entry name" value="Pro_isomerase"/>
    <property type="match status" value="1"/>
</dbReference>
<dbReference type="InterPro" id="IPR029000">
    <property type="entry name" value="Cyclophilin-like_dom_sf"/>
</dbReference>
<evidence type="ECO:0000256" key="3">
    <source>
        <dbReference type="ARBA" id="ARBA00023110"/>
    </source>
</evidence>
<evidence type="ECO:0000313" key="7">
    <source>
        <dbReference type="Proteomes" id="UP000823960"/>
    </source>
</evidence>
<accession>A0A9D1T4Q7</accession>
<dbReference type="PANTHER" id="PTHR45625">
    <property type="entry name" value="PEPTIDYL-PROLYL CIS-TRANS ISOMERASE-RELATED"/>
    <property type="match status" value="1"/>
</dbReference>
<dbReference type="PANTHER" id="PTHR45625:SF4">
    <property type="entry name" value="PEPTIDYLPROLYL ISOMERASE DOMAIN AND WD REPEAT-CONTAINING PROTEIN 1"/>
    <property type="match status" value="1"/>
</dbReference>
<sequence length="76" mass="8533">HERGVISMARSQSPNSASSQFFIVHKDSPHLDGQYAAFGRVTEGMEVVDEIASCKTDYNDRPVVPQRIKRITLDQN</sequence>
<dbReference type="EC" id="5.2.1.8" evidence="2"/>
<dbReference type="EMBL" id="DVOL01000039">
    <property type="protein sequence ID" value="HIV10633.1"/>
    <property type="molecule type" value="Genomic_DNA"/>
</dbReference>
<proteinExistence type="predicted"/>
<feature type="non-terminal residue" evidence="6">
    <location>
        <position position="1"/>
    </location>
</feature>
<dbReference type="GO" id="GO:0003755">
    <property type="term" value="F:peptidyl-prolyl cis-trans isomerase activity"/>
    <property type="evidence" value="ECO:0007669"/>
    <property type="project" value="UniProtKB-KW"/>
</dbReference>
<dbReference type="SUPFAM" id="SSF50891">
    <property type="entry name" value="Cyclophilin-like"/>
    <property type="match status" value="1"/>
</dbReference>
<dbReference type="Gene3D" id="2.40.100.10">
    <property type="entry name" value="Cyclophilin-like"/>
    <property type="match status" value="1"/>
</dbReference>
<evidence type="ECO:0000256" key="4">
    <source>
        <dbReference type="ARBA" id="ARBA00023235"/>
    </source>
</evidence>
<evidence type="ECO:0000313" key="6">
    <source>
        <dbReference type="EMBL" id="HIV10633.1"/>
    </source>
</evidence>
<reference evidence="6" key="2">
    <citation type="journal article" date="2021" name="PeerJ">
        <title>Extensive microbial diversity within the chicken gut microbiome revealed by metagenomics and culture.</title>
        <authorList>
            <person name="Gilroy R."/>
            <person name="Ravi A."/>
            <person name="Getino M."/>
            <person name="Pursley I."/>
            <person name="Horton D.L."/>
            <person name="Alikhan N.F."/>
            <person name="Baker D."/>
            <person name="Gharbi K."/>
            <person name="Hall N."/>
            <person name="Watson M."/>
            <person name="Adriaenssens E.M."/>
            <person name="Foster-Nyarko E."/>
            <person name="Jarju S."/>
            <person name="Secka A."/>
            <person name="Antonio M."/>
            <person name="Oren A."/>
            <person name="Chaudhuri R.R."/>
            <person name="La Ragione R."/>
            <person name="Hildebrand F."/>
            <person name="Pallen M.J."/>
        </authorList>
    </citation>
    <scope>NUCLEOTIDE SEQUENCE</scope>
    <source>
        <strain evidence="6">1370</strain>
    </source>
</reference>
<evidence type="ECO:0000256" key="1">
    <source>
        <dbReference type="ARBA" id="ARBA00002388"/>
    </source>
</evidence>
<keyword evidence="4 6" id="KW-0413">Isomerase</keyword>
<feature type="domain" description="PPIase cyclophilin-type" evidence="5">
    <location>
        <begin position="1"/>
        <end position="73"/>
    </location>
</feature>
<evidence type="ECO:0000259" key="5">
    <source>
        <dbReference type="PROSITE" id="PS50072"/>
    </source>
</evidence>
<dbReference type="InterPro" id="IPR044666">
    <property type="entry name" value="Cyclophilin_A-like"/>
</dbReference>
<dbReference type="Proteomes" id="UP000823960">
    <property type="component" value="Unassembled WGS sequence"/>
</dbReference>
<name>A0A9D1T4Q7_9FIRM</name>
<comment type="function">
    <text evidence="1">PPIases accelerate the folding of proteins. It catalyzes the cis-trans isomerization of proline imidic peptide bonds in oligopeptides.</text>
</comment>
<protein>
    <recommendedName>
        <fullName evidence="2">peptidylprolyl isomerase</fullName>
        <ecNumber evidence="2">5.2.1.8</ecNumber>
    </recommendedName>
</protein>
<keyword evidence="3" id="KW-0697">Rotamase</keyword>
<reference evidence="6" key="1">
    <citation type="submission" date="2020-10" db="EMBL/GenBank/DDBJ databases">
        <authorList>
            <person name="Gilroy R."/>
        </authorList>
    </citation>
    <scope>NUCLEOTIDE SEQUENCE</scope>
    <source>
        <strain evidence="6">1370</strain>
    </source>
</reference>
<dbReference type="CDD" id="cd00317">
    <property type="entry name" value="cyclophilin"/>
    <property type="match status" value="1"/>
</dbReference>
<gene>
    <name evidence="6" type="ORF">IAD28_02920</name>
</gene>
<dbReference type="InterPro" id="IPR002130">
    <property type="entry name" value="Cyclophilin-type_PPIase_dom"/>
</dbReference>
<dbReference type="PROSITE" id="PS50072">
    <property type="entry name" value="CSA_PPIASE_2"/>
    <property type="match status" value="1"/>
</dbReference>
<organism evidence="6 7">
    <name type="scientific">Candidatus Faeciplasma avium</name>
    <dbReference type="NCBI Taxonomy" id="2840798"/>
    <lineage>
        <taxon>Bacteria</taxon>
        <taxon>Bacillati</taxon>
        <taxon>Bacillota</taxon>
        <taxon>Clostridia</taxon>
        <taxon>Eubacteriales</taxon>
        <taxon>Oscillospiraceae</taxon>
        <taxon>Oscillospiraceae incertae sedis</taxon>
        <taxon>Candidatus Faeciplasma</taxon>
    </lineage>
</organism>
<evidence type="ECO:0000256" key="2">
    <source>
        <dbReference type="ARBA" id="ARBA00013194"/>
    </source>
</evidence>
<dbReference type="AlphaFoldDB" id="A0A9D1T4Q7"/>